<protein>
    <submittedName>
        <fullName evidence="2">Uncharacterized protein</fullName>
    </submittedName>
</protein>
<proteinExistence type="predicted"/>
<dbReference type="WBParaSite" id="nRc.2.0.1.t43738-RA">
    <property type="protein sequence ID" value="nRc.2.0.1.t43738-RA"/>
    <property type="gene ID" value="nRc.2.0.1.g43738"/>
</dbReference>
<reference evidence="2" key="1">
    <citation type="submission" date="2022-11" db="UniProtKB">
        <authorList>
            <consortium name="WormBaseParasite"/>
        </authorList>
    </citation>
    <scope>IDENTIFICATION</scope>
</reference>
<accession>A0A915L1V3</accession>
<sequence length="92" mass="10359">MQTIQQNPKSTQFGADGNVILLRAGDIPSMRRSKWASLASHCGEVLGRFGWARDVGHPVDGKLRPEITTQIKELEDLWLRHLGNRAPQKDQK</sequence>
<organism evidence="1 2">
    <name type="scientific">Romanomermis culicivorax</name>
    <name type="common">Nematode worm</name>
    <dbReference type="NCBI Taxonomy" id="13658"/>
    <lineage>
        <taxon>Eukaryota</taxon>
        <taxon>Metazoa</taxon>
        <taxon>Ecdysozoa</taxon>
        <taxon>Nematoda</taxon>
        <taxon>Enoplea</taxon>
        <taxon>Dorylaimia</taxon>
        <taxon>Mermithida</taxon>
        <taxon>Mermithoidea</taxon>
        <taxon>Mermithidae</taxon>
        <taxon>Romanomermis</taxon>
    </lineage>
</organism>
<evidence type="ECO:0000313" key="2">
    <source>
        <dbReference type="WBParaSite" id="nRc.2.0.1.t43738-RA"/>
    </source>
</evidence>
<name>A0A915L1V3_ROMCU</name>
<dbReference type="AlphaFoldDB" id="A0A915L1V3"/>
<evidence type="ECO:0000313" key="1">
    <source>
        <dbReference type="Proteomes" id="UP000887565"/>
    </source>
</evidence>
<keyword evidence="1" id="KW-1185">Reference proteome</keyword>
<dbReference type="Proteomes" id="UP000887565">
    <property type="component" value="Unplaced"/>
</dbReference>